<keyword evidence="5" id="KW-1185">Reference proteome</keyword>
<dbReference type="InterPro" id="IPR001623">
    <property type="entry name" value="DnaJ_domain"/>
</dbReference>
<gene>
    <name evidence="4" type="ORF">IAR55_006136</name>
</gene>
<feature type="compositionally biased region" description="Low complexity" evidence="2">
    <location>
        <begin position="423"/>
        <end position="445"/>
    </location>
</feature>
<comment type="caution">
    <text evidence="4">The sequence shown here is derived from an EMBL/GenBank/DDBJ whole genome shotgun (WGS) entry which is preliminary data.</text>
</comment>
<feature type="coiled-coil region" evidence="1">
    <location>
        <begin position="544"/>
        <end position="571"/>
    </location>
</feature>
<dbReference type="EMBL" id="JBCAWK010000012">
    <property type="protein sequence ID" value="KAK8845423.1"/>
    <property type="molecule type" value="Genomic_DNA"/>
</dbReference>
<evidence type="ECO:0000256" key="1">
    <source>
        <dbReference type="SAM" id="Coils"/>
    </source>
</evidence>
<organism evidence="4 5">
    <name type="scientific">Kwoniella newhampshirensis</name>
    <dbReference type="NCBI Taxonomy" id="1651941"/>
    <lineage>
        <taxon>Eukaryota</taxon>
        <taxon>Fungi</taxon>
        <taxon>Dikarya</taxon>
        <taxon>Basidiomycota</taxon>
        <taxon>Agaricomycotina</taxon>
        <taxon>Tremellomycetes</taxon>
        <taxon>Tremellales</taxon>
        <taxon>Cryptococcaceae</taxon>
        <taxon>Kwoniella</taxon>
    </lineage>
</organism>
<proteinExistence type="predicted"/>
<dbReference type="RefSeq" id="XP_066800231.1">
    <property type="nucleotide sequence ID" value="XM_066949223.1"/>
</dbReference>
<dbReference type="PROSITE" id="PS50076">
    <property type="entry name" value="DNAJ_2"/>
    <property type="match status" value="1"/>
</dbReference>
<reference evidence="4 5" key="1">
    <citation type="journal article" date="2024" name="bioRxiv">
        <title>Comparative genomics of Cryptococcus and Kwoniella reveals pathogenesis evolution and contrasting karyotype dynamics via intercentromeric recombination or chromosome fusion.</title>
        <authorList>
            <person name="Coelho M.A."/>
            <person name="David-Palma M."/>
            <person name="Shea T."/>
            <person name="Bowers K."/>
            <person name="McGinley-Smith S."/>
            <person name="Mohammad A.W."/>
            <person name="Gnirke A."/>
            <person name="Yurkov A.M."/>
            <person name="Nowrousian M."/>
            <person name="Sun S."/>
            <person name="Cuomo C.A."/>
            <person name="Heitman J."/>
        </authorList>
    </citation>
    <scope>NUCLEOTIDE SEQUENCE [LARGE SCALE GENOMIC DNA]</scope>
    <source>
        <strain evidence="4 5">CBS 13917</strain>
    </source>
</reference>
<feature type="compositionally biased region" description="Polar residues" evidence="2">
    <location>
        <begin position="476"/>
        <end position="485"/>
    </location>
</feature>
<dbReference type="SUPFAM" id="SSF46565">
    <property type="entry name" value="Chaperone J-domain"/>
    <property type="match status" value="1"/>
</dbReference>
<name>A0AAW0YTZ5_9TREE</name>
<accession>A0AAW0YTZ5</accession>
<dbReference type="AlphaFoldDB" id="A0AAW0YTZ5"/>
<dbReference type="GeneID" id="92183394"/>
<dbReference type="Gene3D" id="1.10.287.110">
    <property type="entry name" value="DnaJ domain"/>
    <property type="match status" value="1"/>
</dbReference>
<evidence type="ECO:0000313" key="4">
    <source>
        <dbReference type="EMBL" id="KAK8845423.1"/>
    </source>
</evidence>
<feature type="region of interest" description="Disordered" evidence="2">
    <location>
        <begin position="417"/>
        <end position="492"/>
    </location>
</feature>
<evidence type="ECO:0000259" key="3">
    <source>
        <dbReference type="PROSITE" id="PS50076"/>
    </source>
</evidence>
<dbReference type="InterPro" id="IPR036869">
    <property type="entry name" value="J_dom_sf"/>
</dbReference>
<feature type="region of interest" description="Disordered" evidence="2">
    <location>
        <begin position="34"/>
        <end position="58"/>
    </location>
</feature>
<sequence>MSSMTPGALSAFAHTGHPRTLRLPLISRRFDRRPHSYSLSSSSDGDADADTPSGRTLDDVLVNQDPYKRIWFGQPLVFINEQLDGQRFARIRRDWPQATQAVPHLIPFWIISLLCDQRAEHRHRSTNGPDYNNVAERFQSEIGFRVAAVREDHWCSGKHFPHSLRFAMDTNDWLAETNSGIFLPSPTPNIYTEPLPAGRADPFMNPEWSEMTAPKFALGPPRFEKGEMERIVALQGAFNAEWDEVLIMAKDIKIFAVPIYRLTYKITLRDGTAYTDGEIEQSIRVDWPRGQIQPIKEGPFGTIGNQLPQCRPARDGTNRFSLNSIGPPSRSAELMRIVMNAMRRRGPMTDAMWEDERILPLIAPSPVISGQGVQNYVNDHVLGRRTLDEPLYPIKRPQVAPTPSSLFSARSSLNYTKRAPANSTSSSSSSGSSSRSTGETSSQGSATSRYGPSWAGKRDSYVSSRARLQHERVRQTLRSPQQASKQKPVYPDILPDPRRYYKILGIDIPRSEMLDVDKREGVDEMISIRYVDLAMKRHPDRGGSTAEMTMLNEANRQIETLERRLAYFEGRDMDKENRKAQTNGR</sequence>
<protein>
    <recommendedName>
        <fullName evidence="3">J domain-containing protein</fullName>
    </recommendedName>
</protein>
<evidence type="ECO:0000313" key="5">
    <source>
        <dbReference type="Proteomes" id="UP001388673"/>
    </source>
</evidence>
<keyword evidence="1" id="KW-0175">Coiled coil</keyword>
<dbReference type="KEGG" id="kne:92183394"/>
<evidence type="ECO:0000256" key="2">
    <source>
        <dbReference type="SAM" id="MobiDB-lite"/>
    </source>
</evidence>
<feature type="domain" description="J" evidence="3">
    <location>
        <begin position="499"/>
        <end position="585"/>
    </location>
</feature>
<dbReference type="Proteomes" id="UP001388673">
    <property type="component" value="Unassembled WGS sequence"/>
</dbReference>